<feature type="transmembrane region" description="Helical" evidence="1">
    <location>
        <begin position="7"/>
        <end position="26"/>
    </location>
</feature>
<dbReference type="KEGG" id="bfm:BP422_19505"/>
<reference evidence="2 3" key="1">
    <citation type="submission" date="2016-11" db="EMBL/GenBank/DDBJ databases">
        <authorList>
            <person name="Jaros S."/>
            <person name="Januszkiewicz K."/>
            <person name="Wedrychowicz H."/>
        </authorList>
    </citation>
    <scope>NUCLEOTIDE SEQUENCE [LARGE SCALE GENOMIC DNA]</scope>
    <source>
        <strain evidence="2 3">NF2</strain>
    </source>
</reference>
<feature type="transmembrane region" description="Helical" evidence="1">
    <location>
        <begin position="32"/>
        <end position="50"/>
    </location>
</feature>
<feature type="transmembrane region" description="Helical" evidence="1">
    <location>
        <begin position="62"/>
        <end position="80"/>
    </location>
</feature>
<evidence type="ECO:0000256" key="1">
    <source>
        <dbReference type="SAM" id="Phobius"/>
    </source>
</evidence>
<accession>A0A220MK74</accession>
<sequence length="81" mass="9175">MFILVRFIIHGILGVALMVAIRNHTFVNTMEIALIALLLSFSAISLFLDYRQEKGMTGKFQGALFSHTGVNAFVIFQYFLF</sequence>
<dbReference type="RefSeq" id="WP_088909202.1">
    <property type="nucleotide sequence ID" value="NZ_CP018145.1"/>
</dbReference>
<keyword evidence="1" id="KW-1133">Transmembrane helix</keyword>
<name>A0A220MK74_9BACL</name>
<protein>
    <submittedName>
        <fullName evidence="2">Uncharacterized protein</fullName>
    </submittedName>
</protein>
<dbReference type="Proteomes" id="UP000197781">
    <property type="component" value="Chromosome"/>
</dbReference>
<keyword evidence="1" id="KW-0472">Membrane</keyword>
<organism evidence="2 3">
    <name type="scientific">Brevibacillus formosus</name>
    <dbReference type="NCBI Taxonomy" id="54913"/>
    <lineage>
        <taxon>Bacteria</taxon>
        <taxon>Bacillati</taxon>
        <taxon>Bacillota</taxon>
        <taxon>Bacilli</taxon>
        <taxon>Bacillales</taxon>
        <taxon>Paenibacillaceae</taxon>
        <taxon>Brevibacillus</taxon>
    </lineage>
</organism>
<gene>
    <name evidence="2" type="ORF">BP422_19505</name>
</gene>
<evidence type="ECO:0000313" key="2">
    <source>
        <dbReference type="EMBL" id="ASJ55538.1"/>
    </source>
</evidence>
<proteinExistence type="predicted"/>
<evidence type="ECO:0000313" key="3">
    <source>
        <dbReference type="Proteomes" id="UP000197781"/>
    </source>
</evidence>
<dbReference type="EMBL" id="CP018145">
    <property type="protein sequence ID" value="ASJ55538.1"/>
    <property type="molecule type" value="Genomic_DNA"/>
</dbReference>
<keyword evidence="1" id="KW-0812">Transmembrane</keyword>
<dbReference type="AlphaFoldDB" id="A0A220MK74"/>